<accession>A0ABY5Y938</accession>
<dbReference type="InterPro" id="IPR022655">
    <property type="entry name" value="DUF1553"/>
</dbReference>
<organism evidence="2 3">
    <name type="scientific">Maribacter litopenaei</name>
    <dbReference type="NCBI Taxonomy" id="2976127"/>
    <lineage>
        <taxon>Bacteria</taxon>
        <taxon>Pseudomonadati</taxon>
        <taxon>Bacteroidota</taxon>
        <taxon>Flavobacteriia</taxon>
        <taxon>Flavobacteriales</taxon>
        <taxon>Flavobacteriaceae</taxon>
        <taxon>Maribacter</taxon>
    </lineage>
</organism>
<gene>
    <name evidence="2" type="ORF">NYZ99_00825</name>
</gene>
<dbReference type="PANTHER" id="PTHR35889">
    <property type="entry name" value="CYCLOINULO-OLIGOSACCHARIDE FRUCTANOTRANSFERASE-RELATED"/>
    <property type="match status" value="1"/>
</dbReference>
<evidence type="ECO:0000313" key="3">
    <source>
        <dbReference type="Proteomes" id="UP001059209"/>
    </source>
</evidence>
<protein>
    <submittedName>
        <fullName evidence="2">DUF1553 domain-containing protein</fullName>
    </submittedName>
</protein>
<evidence type="ECO:0000259" key="1">
    <source>
        <dbReference type="Pfam" id="PF07587"/>
    </source>
</evidence>
<sequence length="108" mass="12395">MVNRVWHQIFGRGIVASLEDMGTQSDPPSHPALLDWLSLRFMNEQEWSMKSLIKEIVMSGTYRQSSTATPELYQKDPHNELYARGPTIAFIGRTNTRPSIGHLRIVKR</sequence>
<proteinExistence type="predicted"/>
<dbReference type="EMBL" id="CP104205">
    <property type="protein sequence ID" value="UWX55209.1"/>
    <property type="molecule type" value="Genomic_DNA"/>
</dbReference>
<reference evidence="2" key="1">
    <citation type="submission" date="2022-09" db="EMBL/GenBank/DDBJ databases">
        <title>Maribacter litopenaei sp. nov., isolated from the intestinal tract of the Pacific White Shrimp, Litopenaeus vannamei.</title>
        <authorList>
            <person name="Kim S.Y."/>
            <person name="Hwang C.Y."/>
        </authorList>
    </citation>
    <scope>NUCLEOTIDE SEQUENCE</scope>
    <source>
        <strain evidence="2">HL-LV01</strain>
    </source>
</reference>
<name>A0ABY5Y938_9FLAO</name>
<dbReference type="Pfam" id="PF07587">
    <property type="entry name" value="PSD1"/>
    <property type="match status" value="1"/>
</dbReference>
<dbReference type="PANTHER" id="PTHR35889:SF3">
    <property type="entry name" value="F-BOX DOMAIN-CONTAINING PROTEIN"/>
    <property type="match status" value="1"/>
</dbReference>
<keyword evidence="3" id="KW-1185">Reference proteome</keyword>
<evidence type="ECO:0000313" key="2">
    <source>
        <dbReference type="EMBL" id="UWX55209.1"/>
    </source>
</evidence>
<dbReference type="Proteomes" id="UP001059209">
    <property type="component" value="Chromosome"/>
</dbReference>
<dbReference type="RefSeq" id="WP_260573065.1">
    <property type="nucleotide sequence ID" value="NZ_CP104205.1"/>
</dbReference>
<feature type="domain" description="DUF1553" evidence="1">
    <location>
        <begin position="1"/>
        <end position="87"/>
    </location>
</feature>